<dbReference type="Gene3D" id="3.40.50.150">
    <property type="entry name" value="Vaccinia Virus protein VP39"/>
    <property type="match status" value="1"/>
</dbReference>
<dbReference type="GO" id="GO:0032259">
    <property type="term" value="P:methylation"/>
    <property type="evidence" value="ECO:0007669"/>
    <property type="project" value="UniProtKB-KW"/>
</dbReference>
<dbReference type="Pfam" id="PF08241">
    <property type="entry name" value="Methyltransf_11"/>
    <property type="match status" value="1"/>
</dbReference>
<dbReference type="InterPro" id="IPR029063">
    <property type="entry name" value="SAM-dependent_MTases_sf"/>
</dbReference>
<dbReference type="GO" id="GO:0008757">
    <property type="term" value="F:S-adenosylmethionine-dependent methyltransferase activity"/>
    <property type="evidence" value="ECO:0007669"/>
    <property type="project" value="InterPro"/>
</dbReference>
<dbReference type="AlphaFoldDB" id="A0A371P5E3"/>
<protein>
    <submittedName>
        <fullName evidence="2">Class I SAM-dependent methyltransferase</fullName>
    </submittedName>
</protein>
<keyword evidence="2" id="KW-0808">Transferase</keyword>
<dbReference type="InterPro" id="IPR013216">
    <property type="entry name" value="Methyltransf_11"/>
</dbReference>
<dbReference type="SUPFAM" id="SSF53335">
    <property type="entry name" value="S-adenosyl-L-methionine-dependent methyltransferases"/>
    <property type="match status" value="1"/>
</dbReference>
<dbReference type="OrthoDB" id="9795864at2"/>
<keyword evidence="3" id="KW-1185">Reference proteome</keyword>
<dbReference type="PANTHER" id="PTHR43460">
    <property type="entry name" value="METHYLTRANSFERASE"/>
    <property type="match status" value="1"/>
</dbReference>
<sequence length="241" mass="27483">MSEEQQVFEGWDFSYVADRISEQKLPWSYKEIVQSHMNDSDVILDMGTGGGEFLLSLSPPAGRTFATEAYPPNVAICQQKLPAYGIDIRQVYDDEKLPYEDRFFDLVMNRHESYSPGEVYRILKPGGLFITQQVGGQNNREMSRYLLGDGAIAVDSKFDLEGSVSELVSTGFAICESAEFFPEQRFYDVGAFVYFAKILEWEFSGFSVEKCYNELCLLQAKIETDGSFTSKEHRFFIMARK</sequence>
<keyword evidence="2" id="KW-0489">Methyltransferase</keyword>
<feature type="domain" description="Methyltransferase type 11" evidence="1">
    <location>
        <begin position="44"/>
        <end position="130"/>
    </location>
</feature>
<proteinExistence type="predicted"/>
<evidence type="ECO:0000313" key="2">
    <source>
        <dbReference type="EMBL" id="REK71164.1"/>
    </source>
</evidence>
<accession>A0A371P5E3</accession>
<reference evidence="2 3" key="1">
    <citation type="submission" date="2018-08" db="EMBL/GenBank/DDBJ databases">
        <title>Paenibacillus sp. M4BSY-1, whole genome shotgun sequence.</title>
        <authorList>
            <person name="Tuo L."/>
        </authorList>
    </citation>
    <scope>NUCLEOTIDE SEQUENCE [LARGE SCALE GENOMIC DNA]</scope>
    <source>
        <strain evidence="2 3">M4BSY-1</strain>
    </source>
</reference>
<name>A0A371P5E3_9BACL</name>
<evidence type="ECO:0000313" key="3">
    <source>
        <dbReference type="Proteomes" id="UP000261905"/>
    </source>
</evidence>
<dbReference type="CDD" id="cd02440">
    <property type="entry name" value="AdoMet_MTases"/>
    <property type="match status" value="1"/>
</dbReference>
<dbReference type="Proteomes" id="UP000261905">
    <property type="component" value="Unassembled WGS sequence"/>
</dbReference>
<dbReference type="InterPro" id="IPR052939">
    <property type="entry name" value="23S_rRNA_MeTrnsfrase_RlmA"/>
</dbReference>
<gene>
    <name evidence="2" type="ORF">DX130_22195</name>
</gene>
<dbReference type="PANTHER" id="PTHR43460:SF1">
    <property type="entry name" value="METHYLTRANSFERASE TYPE 11 DOMAIN-CONTAINING PROTEIN"/>
    <property type="match status" value="1"/>
</dbReference>
<dbReference type="EMBL" id="QUBQ01000006">
    <property type="protein sequence ID" value="REK71164.1"/>
    <property type="molecule type" value="Genomic_DNA"/>
</dbReference>
<evidence type="ECO:0000259" key="1">
    <source>
        <dbReference type="Pfam" id="PF08241"/>
    </source>
</evidence>
<comment type="caution">
    <text evidence="2">The sequence shown here is derived from an EMBL/GenBank/DDBJ whole genome shotgun (WGS) entry which is preliminary data.</text>
</comment>
<organism evidence="2 3">
    <name type="scientific">Paenibacillus paeoniae</name>
    <dbReference type="NCBI Taxonomy" id="2292705"/>
    <lineage>
        <taxon>Bacteria</taxon>
        <taxon>Bacillati</taxon>
        <taxon>Bacillota</taxon>
        <taxon>Bacilli</taxon>
        <taxon>Bacillales</taxon>
        <taxon>Paenibacillaceae</taxon>
        <taxon>Paenibacillus</taxon>
    </lineage>
</organism>